<feature type="region of interest" description="Disordered" evidence="1">
    <location>
        <begin position="109"/>
        <end position="128"/>
    </location>
</feature>
<keyword evidence="4" id="KW-1185">Reference proteome</keyword>
<comment type="caution">
    <text evidence="3">The sequence shown here is derived from an EMBL/GenBank/DDBJ whole genome shotgun (WGS) entry which is preliminary data.</text>
</comment>
<organism evidence="3 4">
    <name type="scientific">Araneus ventricosus</name>
    <name type="common">Orbweaver spider</name>
    <name type="synonym">Epeira ventricosa</name>
    <dbReference type="NCBI Taxonomy" id="182803"/>
    <lineage>
        <taxon>Eukaryota</taxon>
        <taxon>Metazoa</taxon>
        <taxon>Ecdysozoa</taxon>
        <taxon>Arthropoda</taxon>
        <taxon>Chelicerata</taxon>
        <taxon>Arachnida</taxon>
        <taxon>Araneae</taxon>
        <taxon>Araneomorphae</taxon>
        <taxon>Entelegynae</taxon>
        <taxon>Araneoidea</taxon>
        <taxon>Araneidae</taxon>
        <taxon>Araneus</taxon>
    </lineage>
</organism>
<protein>
    <recommendedName>
        <fullName evidence="2">Pre-C2HC domain-containing protein</fullName>
    </recommendedName>
</protein>
<feature type="domain" description="Pre-C2HC" evidence="2">
    <location>
        <begin position="255"/>
        <end position="319"/>
    </location>
</feature>
<evidence type="ECO:0000313" key="4">
    <source>
        <dbReference type="Proteomes" id="UP000499080"/>
    </source>
</evidence>
<dbReference type="InterPro" id="IPR006579">
    <property type="entry name" value="Pre_C2HC_dom"/>
</dbReference>
<dbReference type="AlphaFoldDB" id="A0A4Y2CIS5"/>
<proteinExistence type="predicted"/>
<reference evidence="3 4" key="1">
    <citation type="journal article" date="2019" name="Sci. Rep.">
        <title>Orb-weaving spider Araneus ventricosus genome elucidates the spidroin gene catalogue.</title>
        <authorList>
            <person name="Kono N."/>
            <person name="Nakamura H."/>
            <person name="Ohtoshi R."/>
            <person name="Moran D.A.P."/>
            <person name="Shinohara A."/>
            <person name="Yoshida Y."/>
            <person name="Fujiwara M."/>
            <person name="Mori M."/>
            <person name="Tomita M."/>
            <person name="Arakawa K."/>
        </authorList>
    </citation>
    <scope>NUCLEOTIDE SEQUENCE [LARGE SCALE GENOMIC DNA]</scope>
</reference>
<gene>
    <name evidence="3" type="ORF">AVEN_231292_1</name>
</gene>
<dbReference type="Proteomes" id="UP000499080">
    <property type="component" value="Unassembled WGS sequence"/>
</dbReference>
<dbReference type="Pfam" id="PF07530">
    <property type="entry name" value="PRE_C2HC"/>
    <property type="match status" value="1"/>
</dbReference>
<evidence type="ECO:0000256" key="1">
    <source>
        <dbReference type="SAM" id="MobiDB-lite"/>
    </source>
</evidence>
<sequence length="379" mass="43923">MDPALQAYLNEWMEANEKEKEGRPPTPMARKLEVTKRLRNARKRLKKDVPNSEIAKKVLMEIDTLNEAMACVDISIANTGRCPVLNCSMHPTARNSDTRSEGEASICTDMDTSSLADEQDPKTPEEAHENDFQMVLPCKAAKITHQEEENTTIQTANKFSQLGVQDTPRNIPEINLKVTINSNLILKEICQQFPNTENRLRKEFIGIKTNTELNREKIIILLKEKKLEFMLTYETYESRPLKVVIRHLPREMDQQEITQSLEEKGFKIERITQMKNYREKTLLPLYLADIKKIGNFANIYNNKELCYFRVKIEPYRKRTKAIICFNCSGFYHSTRNCHMKPRCIKCNGEHTTRDCNIKEKIVEPTCINCGEKFGGLERL</sequence>
<accession>A0A4Y2CIS5</accession>
<feature type="compositionally biased region" description="Basic and acidic residues" evidence="1">
    <location>
        <begin position="119"/>
        <end position="128"/>
    </location>
</feature>
<dbReference type="EMBL" id="BGPR01000195">
    <property type="protein sequence ID" value="GBM03816.1"/>
    <property type="molecule type" value="Genomic_DNA"/>
</dbReference>
<name>A0A4Y2CIS5_ARAVE</name>
<evidence type="ECO:0000313" key="3">
    <source>
        <dbReference type="EMBL" id="GBM03816.1"/>
    </source>
</evidence>
<evidence type="ECO:0000259" key="2">
    <source>
        <dbReference type="Pfam" id="PF07530"/>
    </source>
</evidence>
<dbReference type="OrthoDB" id="7487068at2759"/>